<comment type="caution">
    <text evidence="3">The sequence shown here is derived from an EMBL/GenBank/DDBJ whole genome shotgun (WGS) entry which is preliminary data.</text>
</comment>
<dbReference type="Proteomes" id="UP000621516">
    <property type="component" value="Unassembled WGS sequence"/>
</dbReference>
<organism evidence="3 4">
    <name type="scientific">Aestuariibaculum marinum</name>
    <dbReference type="NCBI Taxonomy" id="2683592"/>
    <lineage>
        <taxon>Bacteria</taxon>
        <taxon>Pseudomonadati</taxon>
        <taxon>Bacteroidota</taxon>
        <taxon>Flavobacteriia</taxon>
        <taxon>Flavobacteriales</taxon>
        <taxon>Flavobacteriaceae</taxon>
    </lineage>
</organism>
<accession>A0A8J6Q021</accession>
<dbReference type="InterPro" id="IPR038713">
    <property type="entry name" value="Terminase_Gp1_N_sf"/>
</dbReference>
<dbReference type="PANTHER" id="PTHR41328:SF2">
    <property type="entry name" value="TERMINASE SMALL SUBUNIT"/>
    <property type="match status" value="1"/>
</dbReference>
<keyword evidence="4" id="KW-1185">Reference proteome</keyword>
<dbReference type="Pfam" id="PF03592">
    <property type="entry name" value="Terminase_2"/>
    <property type="match status" value="1"/>
</dbReference>
<dbReference type="GO" id="GO:0051276">
    <property type="term" value="P:chromosome organization"/>
    <property type="evidence" value="ECO:0007669"/>
    <property type="project" value="InterPro"/>
</dbReference>
<dbReference type="EMBL" id="JACVXD010000001">
    <property type="protein sequence ID" value="MBD0822624.1"/>
    <property type="molecule type" value="Genomic_DNA"/>
</dbReference>
<dbReference type="AlphaFoldDB" id="A0A8J6Q021"/>
<dbReference type="InterPro" id="IPR052404">
    <property type="entry name" value="SPP1-like_terminase"/>
</dbReference>
<gene>
    <name evidence="3" type="ORF">ICJ85_01205</name>
</gene>
<sequence>MQSTESTSSPLSPKREMFCQEYVVDYNATQAAIRSGYSERTARSQGQRLLTKADISARIEELKEEIKERNKITIDECVQMLTAMARFDVADLYNEDGSLKAMKDIPKEARLVIEGFESDEIKIEDAVIGVSRKVKLSSRRSNIIELMKHLGGYEKDNNQKKTDNVVMFKLPDNGRNE</sequence>
<proteinExistence type="predicted"/>
<evidence type="ECO:0000313" key="3">
    <source>
        <dbReference type="EMBL" id="MBD0822624.1"/>
    </source>
</evidence>
<keyword evidence="2" id="KW-0231">Viral genome packaging</keyword>
<dbReference type="RefSeq" id="WP_188221940.1">
    <property type="nucleotide sequence ID" value="NZ_JACVXD010000001.1"/>
</dbReference>
<dbReference type="Gene3D" id="1.10.10.1400">
    <property type="entry name" value="Terminase, small subunit, N-terminal DNA-binding domain, HTH motif"/>
    <property type="match status" value="1"/>
</dbReference>
<evidence type="ECO:0000313" key="4">
    <source>
        <dbReference type="Proteomes" id="UP000621516"/>
    </source>
</evidence>
<name>A0A8J6Q021_9FLAO</name>
<protein>
    <submittedName>
        <fullName evidence="3">Terminase small subunit</fullName>
    </submittedName>
</protein>
<keyword evidence="1" id="KW-1188">Viral release from host cell</keyword>
<evidence type="ECO:0000256" key="2">
    <source>
        <dbReference type="ARBA" id="ARBA00023219"/>
    </source>
</evidence>
<reference evidence="3 4" key="1">
    <citation type="journal article" date="2018" name="J. Microbiol.">
        <title>Aestuariibaculum marinum sp. nov., a marine bacterium isolated from seawater in South Korea.</title>
        <authorList>
            <person name="Choi J."/>
            <person name="Lee D."/>
            <person name="Jang J.H."/>
            <person name="Cha S."/>
            <person name="Seo T."/>
        </authorList>
    </citation>
    <scope>NUCLEOTIDE SEQUENCE [LARGE SCALE GENOMIC DNA]</scope>
    <source>
        <strain evidence="3 4">IP7</strain>
    </source>
</reference>
<dbReference type="PANTHER" id="PTHR41328">
    <property type="entry name" value="TERMINASE SMALL SUBUNIT-RELATED"/>
    <property type="match status" value="1"/>
</dbReference>
<evidence type="ECO:0000256" key="1">
    <source>
        <dbReference type="ARBA" id="ARBA00022612"/>
    </source>
</evidence>
<dbReference type="InterPro" id="IPR005335">
    <property type="entry name" value="Terminase_ssu"/>
</dbReference>